<evidence type="ECO:0000259" key="10">
    <source>
        <dbReference type="PROSITE" id="PS50983"/>
    </source>
</evidence>
<dbReference type="NCBIfam" id="NF008501">
    <property type="entry name" value="PRK11411.1"/>
    <property type="match status" value="1"/>
</dbReference>
<accession>A0A2T4Q2E2</accession>
<protein>
    <submittedName>
        <fullName evidence="11">Iron citrate ABC transporter substrate-binding protein</fullName>
    </submittedName>
</protein>
<feature type="coiled-coil region" evidence="7">
    <location>
        <begin position="171"/>
        <end position="198"/>
    </location>
</feature>
<dbReference type="SUPFAM" id="SSF53807">
    <property type="entry name" value="Helical backbone' metal receptor"/>
    <property type="match status" value="1"/>
</dbReference>
<dbReference type="Proteomes" id="UP000240717">
    <property type="component" value="Unassembled WGS sequence"/>
</dbReference>
<reference evidence="11 12" key="1">
    <citation type="journal article" date="2016" name="Front. Microbiol.">
        <title>Comprehensive Phylogenetic Analysis of Bovine Non-aureus Staphylococci Species Based on Whole-Genome Sequencing.</title>
        <authorList>
            <person name="Naushad S."/>
            <person name="Barkema H.W."/>
            <person name="Luby C."/>
            <person name="Condas L.A."/>
            <person name="Nobrega D.B."/>
            <person name="Carson D.A."/>
            <person name="De Buck J."/>
        </authorList>
    </citation>
    <scope>NUCLEOTIDE SEQUENCE [LARGE SCALE GENOMIC DNA]</scope>
    <source>
        <strain evidence="11 12">SNUC 2993</strain>
    </source>
</reference>
<dbReference type="PANTHER" id="PTHR30532:SF29">
    <property type="entry name" value="FE(3+) DICITRATE-BINDING PERIPLASMIC PROTEIN"/>
    <property type="match status" value="1"/>
</dbReference>
<dbReference type="PROSITE" id="PS51257">
    <property type="entry name" value="PROKAR_LIPOPROTEIN"/>
    <property type="match status" value="1"/>
</dbReference>
<evidence type="ECO:0000256" key="4">
    <source>
        <dbReference type="ARBA" id="ARBA00022729"/>
    </source>
</evidence>
<keyword evidence="7" id="KW-0175">Coiled coil</keyword>
<name>A0A2T4Q2E2_STAWA</name>
<dbReference type="PANTHER" id="PTHR30532">
    <property type="entry name" value="IRON III DICITRATE-BINDING PERIPLASMIC PROTEIN"/>
    <property type="match status" value="1"/>
</dbReference>
<evidence type="ECO:0000313" key="12">
    <source>
        <dbReference type="Proteomes" id="UP000240717"/>
    </source>
</evidence>
<feature type="signal peptide" evidence="9">
    <location>
        <begin position="1"/>
        <end position="21"/>
    </location>
</feature>
<dbReference type="Gene3D" id="3.40.50.1980">
    <property type="entry name" value="Nitrogenase molybdenum iron protein domain"/>
    <property type="match status" value="2"/>
</dbReference>
<organism evidence="11 12">
    <name type="scientific">Staphylococcus warneri</name>
    <dbReference type="NCBI Taxonomy" id="1292"/>
    <lineage>
        <taxon>Bacteria</taxon>
        <taxon>Bacillati</taxon>
        <taxon>Bacillota</taxon>
        <taxon>Bacilli</taxon>
        <taxon>Bacillales</taxon>
        <taxon>Staphylococcaceae</taxon>
        <taxon>Staphylococcus</taxon>
    </lineage>
</organism>
<gene>
    <name evidence="11" type="ORF">BU085_02685</name>
</gene>
<dbReference type="GO" id="GO:0030288">
    <property type="term" value="C:outer membrane-bounded periplasmic space"/>
    <property type="evidence" value="ECO:0007669"/>
    <property type="project" value="TreeGrafter"/>
</dbReference>
<sequence>MKGIKFLSILGLMLALVLVTACGSVSNNGSDDSKNKSASKDGVEIKHAEGTTKVPKHPKRVVVLEYSFVDALAALDVKPVGVADDNKKERIIKPLRDKIGNYTSVGARKQPNLEEISKLKPDLIIADSNRHKGIYKDLNKIAPTIELKSFDGNYDDNIDAFKTISKALGKEDQGKKRLKEHDKKIAEYKKDIKFDKDEKVLPAVAAKSSFLGHPSESYVGQFLTQLGFKEALSPDVTKGLSKYLKGPYLEMNSETLSDVNPGRMFIMTDKASPDEPTFKKMQKDPVWKKLDAVKNNRVDVVDRDLWARARGLISSEEMAKELVEISKKDHNKDDK</sequence>
<feature type="region of interest" description="Disordered" evidence="8">
    <location>
        <begin position="27"/>
        <end position="52"/>
    </location>
</feature>
<dbReference type="FunFam" id="3.40.50.1980:FF:000003">
    <property type="entry name" value="Iron ABC transporter substrate-binding protein"/>
    <property type="match status" value="1"/>
</dbReference>
<evidence type="ECO:0000256" key="1">
    <source>
        <dbReference type="ARBA" id="ARBA00004193"/>
    </source>
</evidence>
<evidence type="ECO:0000313" key="11">
    <source>
        <dbReference type="EMBL" id="PTI51973.1"/>
    </source>
</evidence>
<feature type="compositionally biased region" description="Basic and acidic residues" evidence="8">
    <location>
        <begin position="31"/>
        <end position="50"/>
    </location>
</feature>
<keyword evidence="6" id="KW-0449">Lipoprotein</keyword>
<keyword evidence="3" id="KW-0813">Transport</keyword>
<keyword evidence="5" id="KW-0564">Palmitate</keyword>
<feature type="domain" description="Fe/B12 periplasmic-binding" evidence="10">
    <location>
        <begin position="60"/>
        <end position="330"/>
    </location>
</feature>
<dbReference type="InterPro" id="IPR051313">
    <property type="entry name" value="Bact_iron-sidero_bind"/>
</dbReference>
<dbReference type="AlphaFoldDB" id="A0A2T4Q2E2"/>
<evidence type="ECO:0000256" key="7">
    <source>
        <dbReference type="SAM" id="Coils"/>
    </source>
</evidence>
<evidence type="ECO:0000256" key="6">
    <source>
        <dbReference type="ARBA" id="ARBA00023288"/>
    </source>
</evidence>
<comment type="caution">
    <text evidence="11">The sequence shown here is derived from an EMBL/GenBank/DDBJ whole genome shotgun (WGS) entry which is preliminary data.</text>
</comment>
<dbReference type="InterPro" id="IPR002491">
    <property type="entry name" value="ABC_transptr_periplasmic_BD"/>
</dbReference>
<dbReference type="RefSeq" id="WP_002450476.1">
    <property type="nucleotide sequence ID" value="NZ_CP054017.1"/>
</dbReference>
<evidence type="ECO:0000256" key="5">
    <source>
        <dbReference type="ARBA" id="ARBA00023139"/>
    </source>
</evidence>
<proteinExistence type="inferred from homology"/>
<dbReference type="Pfam" id="PF01497">
    <property type="entry name" value="Peripla_BP_2"/>
    <property type="match status" value="1"/>
</dbReference>
<comment type="subcellular location">
    <subcellularLocation>
        <location evidence="1">Cell membrane</location>
        <topology evidence="1">Lipid-anchor</topology>
    </subcellularLocation>
</comment>
<comment type="similarity">
    <text evidence="2">Belongs to the bacterial solute-binding protein 8 family.</text>
</comment>
<evidence type="ECO:0000256" key="9">
    <source>
        <dbReference type="SAM" id="SignalP"/>
    </source>
</evidence>
<evidence type="ECO:0000256" key="3">
    <source>
        <dbReference type="ARBA" id="ARBA00022448"/>
    </source>
</evidence>
<keyword evidence="4 9" id="KW-0732">Signal</keyword>
<dbReference type="EMBL" id="PZEV01000006">
    <property type="protein sequence ID" value="PTI51973.1"/>
    <property type="molecule type" value="Genomic_DNA"/>
</dbReference>
<evidence type="ECO:0000256" key="2">
    <source>
        <dbReference type="ARBA" id="ARBA00008814"/>
    </source>
</evidence>
<evidence type="ECO:0000256" key="8">
    <source>
        <dbReference type="SAM" id="MobiDB-lite"/>
    </source>
</evidence>
<dbReference type="CDD" id="cd01146">
    <property type="entry name" value="FhuD"/>
    <property type="match status" value="1"/>
</dbReference>
<dbReference type="GO" id="GO:1901678">
    <property type="term" value="P:iron coordination entity transport"/>
    <property type="evidence" value="ECO:0007669"/>
    <property type="project" value="UniProtKB-ARBA"/>
</dbReference>
<dbReference type="GO" id="GO:0005886">
    <property type="term" value="C:plasma membrane"/>
    <property type="evidence" value="ECO:0007669"/>
    <property type="project" value="UniProtKB-SubCell"/>
</dbReference>
<dbReference type="STRING" id="1194526.A284_03600"/>
<dbReference type="PROSITE" id="PS50983">
    <property type="entry name" value="FE_B12_PBP"/>
    <property type="match status" value="1"/>
</dbReference>
<feature type="chain" id="PRO_5039278141" evidence="9">
    <location>
        <begin position="22"/>
        <end position="335"/>
    </location>
</feature>